<evidence type="ECO:0000313" key="2">
    <source>
        <dbReference type="Proteomes" id="UP000189137"/>
    </source>
</evidence>
<evidence type="ECO:0000313" key="1">
    <source>
        <dbReference type="EMBL" id="SJS97173.1"/>
    </source>
</evidence>
<proteinExistence type="predicted"/>
<name>A0A9X8WRQ5_CLODI</name>
<dbReference type="AlphaFoldDB" id="A0A9X8WRQ5"/>
<evidence type="ECO:0008006" key="3">
    <source>
        <dbReference type="Google" id="ProtNLM"/>
    </source>
</evidence>
<reference evidence="1 2" key="1">
    <citation type="submission" date="2017-02" db="EMBL/GenBank/DDBJ databases">
        <authorList>
            <consortium name="Pathogen Informatics"/>
        </authorList>
    </citation>
    <scope>NUCLEOTIDE SEQUENCE [LARGE SCALE GENOMIC DNA]</scope>
    <source>
        <strain evidence="1 2">VRECD0157</strain>
    </source>
</reference>
<dbReference type="RefSeq" id="WP_021402131.1">
    <property type="nucleotide sequence ID" value="NZ_CP149699.1"/>
</dbReference>
<dbReference type="Proteomes" id="UP000189137">
    <property type="component" value="Unassembled WGS sequence"/>
</dbReference>
<gene>
    <name evidence="1" type="ORF">SAMEA3375112_03288</name>
</gene>
<sequence>MGTSKISNIHKENLSIAEIQKLCAIAGNIEANIQSNDKTPSWDGELFLYEKNKIEKENCLDNKKENLLRKINIQLKANEVKKLSGKKRTFSMDVSDLRNYYNNEGVILFVVEIKSVNKIKVYYRNLLPVDLINILNEIDRTKKNQLTKSVELYELRPENNHFERIVNSFYRNINKQTKNLVDKQIELSERDKEISIDIAEIDNRYDLFNRSVYAYKPLKHEDLDTIDLPCVNKLYLKELNTKTIVDIFIKNNIYKNNEYISTVNKTNHKITINNFIVIYIYRILDEKLINKSIDINFTIKEPSGTVDSHLNNLKMLLDIFKHKKVLIKEFSTKDELIDLDLKTMPCEEKDLIENILFFEDFKNLLEMLEIKQENFLLDNMSQEDYGKINTLISIFINNKTIKKKEYE</sequence>
<protein>
    <recommendedName>
        <fullName evidence="3">DUF4365 domain-containing protein</fullName>
    </recommendedName>
</protein>
<dbReference type="EMBL" id="FUPS01000014">
    <property type="protein sequence ID" value="SJS97173.1"/>
    <property type="molecule type" value="Genomic_DNA"/>
</dbReference>
<comment type="caution">
    <text evidence="1">The sequence shown here is derived from an EMBL/GenBank/DDBJ whole genome shotgun (WGS) entry which is preliminary data.</text>
</comment>
<accession>A0A9X8WRQ5</accession>
<organism evidence="1 2">
    <name type="scientific">Clostridioides difficile</name>
    <name type="common">Peptoclostridium difficile</name>
    <dbReference type="NCBI Taxonomy" id="1496"/>
    <lineage>
        <taxon>Bacteria</taxon>
        <taxon>Bacillati</taxon>
        <taxon>Bacillota</taxon>
        <taxon>Clostridia</taxon>
        <taxon>Peptostreptococcales</taxon>
        <taxon>Peptostreptococcaceae</taxon>
        <taxon>Clostridioides</taxon>
    </lineage>
</organism>